<reference evidence="3" key="1">
    <citation type="submission" date="2020-08" db="EMBL/GenBank/DDBJ databases">
        <title>Genome public.</title>
        <authorList>
            <person name="Liu C."/>
            <person name="Sun Q."/>
        </authorList>
    </citation>
    <scope>NUCLEOTIDE SEQUENCE</scope>
    <source>
        <strain evidence="3">NSJ-52</strain>
    </source>
</reference>
<dbReference type="RefSeq" id="WP_186920284.1">
    <property type="nucleotide sequence ID" value="NZ_JACOPQ010000017.1"/>
</dbReference>
<evidence type="ECO:0000256" key="1">
    <source>
        <dbReference type="SAM" id="MobiDB-lite"/>
    </source>
</evidence>
<feature type="region of interest" description="Disordered" evidence="1">
    <location>
        <begin position="119"/>
        <end position="139"/>
    </location>
</feature>
<keyword evidence="4" id="KW-1185">Reference proteome</keyword>
<evidence type="ECO:0000313" key="3">
    <source>
        <dbReference type="EMBL" id="MBC5738585.1"/>
    </source>
</evidence>
<sequence>MRRIRICRACLRSALSRIHLVDRCLILFMLVLLGQSAYSLFFHGGTQAGAGDIDIIVRTSSAAIFGYFLSANFIRHTPPDAAPRQDAGTAGRPVAEAGNNNTVRPNGLRSQIGFFSPSDAPQRLPPPDADSADPQSSAQKNSSCNRLQIIVAASIGLFCLVTLLLIRNVDPRGGSPAGSAATVATVAQFRDFVSGCVGFLIGSPTHYSGQEES</sequence>
<evidence type="ECO:0000256" key="2">
    <source>
        <dbReference type="SAM" id="Phobius"/>
    </source>
</evidence>
<evidence type="ECO:0000313" key="4">
    <source>
        <dbReference type="Proteomes" id="UP000607645"/>
    </source>
</evidence>
<keyword evidence="2" id="KW-0472">Membrane</keyword>
<dbReference type="Proteomes" id="UP000607645">
    <property type="component" value="Unassembled WGS sequence"/>
</dbReference>
<protein>
    <submittedName>
        <fullName evidence="3">Uncharacterized protein</fullName>
    </submittedName>
</protein>
<name>A0A8J6JQU4_9FIRM</name>
<keyword evidence="2" id="KW-1133">Transmembrane helix</keyword>
<feature type="region of interest" description="Disordered" evidence="1">
    <location>
        <begin position="80"/>
        <end position="106"/>
    </location>
</feature>
<keyword evidence="2" id="KW-0812">Transmembrane</keyword>
<gene>
    <name evidence="3" type="ORF">H8S62_16355</name>
</gene>
<feature type="transmembrane region" description="Helical" evidence="2">
    <location>
        <begin position="20"/>
        <end position="43"/>
    </location>
</feature>
<dbReference type="EMBL" id="JACOPQ010000017">
    <property type="protein sequence ID" value="MBC5738585.1"/>
    <property type="molecule type" value="Genomic_DNA"/>
</dbReference>
<feature type="transmembrane region" description="Helical" evidence="2">
    <location>
        <begin position="147"/>
        <end position="166"/>
    </location>
</feature>
<accession>A0A8J6JQU4</accession>
<feature type="transmembrane region" description="Helical" evidence="2">
    <location>
        <begin position="55"/>
        <end position="74"/>
    </location>
</feature>
<proteinExistence type="predicted"/>
<dbReference type="AlphaFoldDB" id="A0A8J6JQU4"/>
<organism evidence="3 4">
    <name type="scientific">Lawsonibacter faecis</name>
    <dbReference type="NCBI Taxonomy" id="2763052"/>
    <lineage>
        <taxon>Bacteria</taxon>
        <taxon>Bacillati</taxon>
        <taxon>Bacillota</taxon>
        <taxon>Clostridia</taxon>
        <taxon>Eubacteriales</taxon>
        <taxon>Oscillospiraceae</taxon>
        <taxon>Lawsonibacter</taxon>
    </lineage>
</organism>
<comment type="caution">
    <text evidence="3">The sequence shown here is derived from an EMBL/GenBank/DDBJ whole genome shotgun (WGS) entry which is preliminary data.</text>
</comment>